<evidence type="ECO:0000313" key="2">
    <source>
        <dbReference type="Proteomes" id="UP001157502"/>
    </source>
</evidence>
<dbReference type="Proteomes" id="UP001157502">
    <property type="component" value="Chromosome 7"/>
</dbReference>
<accession>A0ACC2H0P4</accession>
<keyword evidence="2" id="KW-1185">Reference proteome</keyword>
<comment type="caution">
    <text evidence="1">The sequence shown here is derived from an EMBL/GenBank/DDBJ whole genome shotgun (WGS) entry which is preliminary data.</text>
</comment>
<name>A0ACC2H0P4_DALPE</name>
<organism evidence="1 2">
    <name type="scientific">Dallia pectoralis</name>
    <name type="common">Alaska blackfish</name>
    <dbReference type="NCBI Taxonomy" id="75939"/>
    <lineage>
        <taxon>Eukaryota</taxon>
        <taxon>Metazoa</taxon>
        <taxon>Chordata</taxon>
        <taxon>Craniata</taxon>
        <taxon>Vertebrata</taxon>
        <taxon>Euteleostomi</taxon>
        <taxon>Actinopterygii</taxon>
        <taxon>Neopterygii</taxon>
        <taxon>Teleostei</taxon>
        <taxon>Protacanthopterygii</taxon>
        <taxon>Esociformes</taxon>
        <taxon>Umbridae</taxon>
        <taxon>Dallia</taxon>
    </lineage>
</organism>
<sequence length="147" mass="15631">MPQPVPPPLSNKREISARTNPPLSDDSLTSNGTHNAASNQAVGAPLETVRQSDLTRGHHTPFILSAPLYRRSRGDGARQRSFVAIKHGQARKKHLCVSEDPGIGPGVTKRGVISVYPRFLCSGLCYTGGCIQLLPADGGHLPGGTYP</sequence>
<protein>
    <submittedName>
        <fullName evidence="1">Uncharacterized protein</fullName>
    </submittedName>
</protein>
<dbReference type="EMBL" id="CM055734">
    <property type="protein sequence ID" value="KAJ8009397.1"/>
    <property type="molecule type" value="Genomic_DNA"/>
</dbReference>
<gene>
    <name evidence="1" type="ORF">DPEC_G00088460</name>
</gene>
<proteinExistence type="predicted"/>
<reference evidence="1" key="1">
    <citation type="submission" date="2021-05" db="EMBL/GenBank/DDBJ databases">
        <authorList>
            <person name="Pan Q."/>
            <person name="Jouanno E."/>
            <person name="Zahm M."/>
            <person name="Klopp C."/>
            <person name="Cabau C."/>
            <person name="Louis A."/>
            <person name="Berthelot C."/>
            <person name="Parey E."/>
            <person name="Roest Crollius H."/>
            <person name="Montfort J."/>
            <person name="Robinson-Rechavi M."/>
            <person name="Bouchez O."/>
            <person name="Lampietro C."/>
            <person name="Lopez Roques C."/>
            <person name="Donnadieu C."/>
            <person name="Postlethwait J."/>
            <person name="Bobe J."/>
            <person name="Dillon D."/>
            <person name="Chandos A."/>
            <person name="von Hippel F."/>
            <person name="Guiguen Y."/>
        </authorList>
    </citation>
    <scope>NUCLEOTIDE SEQUENCE</scope>
    <source>
        <strain evidence="1">YG-Jan2019</strain>
    </source>
</reference>
<evidence type="ECO:0000313" key="1">
    <source>
        <dbReference type="EMBL" id="KAJ8009397.1"/>
    </source>
</evidence>